<dbReference type="OrthoDB" id="445341at2759"/>
<dbReference type="PANTHER" id="PTHR31212:SF5">
    <property type="entry name" value="ISOCHORISMATASE FAMILY PROTEIN FAMILY (AFU_ORTHOLOGUE AFUA_3G14500)"/>
    <property type="match status" value="1"/>
</dbReference>
<dbReference type="Gene3D" id="2.60.120.590">
    <property type="entry name" value="Alpha-ketoglutarate-dependent dioxygenase AlkB-like"/>
    <property type="match status" value="1"/>
</dbReference>
<gene>
    <name evidence="2" type="ORF">EJ06DRAFT_536122</name>
</gene>
<feature type="domain" description="Fe2OG dioxygenase" evidence="1">
    <location>
        <begin position="125"/>
        <end position="257"/>
    </location>
</feature>
<dbReference type="PROSITE" id="PS51471">
    <property type="entry name" value="FE2OG_OXY"/>
    <property type="match status" value="1"/>
</dbReference>
<evidence type="ECO:0000313" key="2">
    <source>
        <dbReference type="EMBL" id="KAF2403748.1"/>
    </source>
</evidence>
<dbReference type="GO" id="GO:0051213">
    <property type="term" value="F:dioxygenase activity"/>
    <property type="evidence" value="ECO:0007669"/>
    <property type="project" value="InterPro"/>
</dbReference>
<evidence type="ECO:0000259" key="1">
    <source>
        <dbReference type="PROSITE" id="PS51471"/>
    </source>
</evidence>
<dbReference type="GO" id="GO:0006307">
    <property type="term" value="P:DNA alkylation repair"/>
    <property type="evidence" value="ECO:0007669"/>
    <property type="project" value="InterPro"/>
</dbReference>
<accession>A0A6G1I620</accession>
<dbReference type="Proteomes" id="UP000799640">
    <property type="component" value="Unassembled WGS sequence"/>
</dbReference>
<dbReference type="InterPro" id="IPR005123">
    <property type="entry name" value="Oxoglu/Fe-dep_dioxygenase_dom"/>
</dbReference>
<proteinExistence type="predicted"/>
<evidence type="ECO:0000313" key="3">
    <source>
        <dbReference type="Proteomes" id="UP000799640"/>
    </source>
</evidence>
<dbReference type="Pfam" id="PF13532">
    <property type="entry name" value="2OG-FeII_Oxy_2"/>
    <property type="match status" value="1"/>
</dbReference>
<dbReference type="InterPro" id="IPR027450">
    <property type="entry name" value="AlkB-like"/>
</dbReference>
<protein>
    <recommendedName>
        <fullName evidence="1">Fe2OG dioxygenase domain-containing protein</fullName>
    </recommendedName>
</protein>
<name>A0A6G1I620_9PEZI</name>
<dbReference type="EMBL" id="ML996689">
    <property type="protein sequence ID" value="KAF2403748.1"/>
    <property type="molecule type" value="Genomic_DNA"/>
</dbReference>
<dbReference type="AlphaFoldDB" id="A0A6G1I620"/>
<dbReference type="InterPro" id="IPR037151">
    <property type="entry name" value="AlkB-like_sf"/>
</dbReference>
<dbReference type="PANTHER" id="PTHR31212">
    <property type="entry name" value="ALPHA-KETOGLUTARATE-DEPENDENT DIOXYGENASE ALKB HOMOLOG 3"/>
    <property type="match status" value="1"/>
</dbReference>
<dbReference type="InterPro" id="IPR032854">
    <property type="entry name" value="ALKBH3"/>
</dbReference>
<dbReference type="SUPFAM" id="SSF51197">
    <property type="entry name" value="Clavaminate synthase-like"/>
    <property type="match status" value="1"/>
</dbReference>
<keyword evidence="3" id="KW-1185">Reference proteome</keyword>
<sequence length="331" mass="36731">MSRRKPLPSLANLPTLGPNDAIGSADSCIQHTLLPPTLRDPTNPSLPLSSTIFHALYHSIPWQTMHHAGGPVPRLVAAQAQPGTPDDPTAVPVYRHPSDRAPKSEPFSRWVKLVREHAEVAVGHPLNHVLIQLYRGGEDYISEHSDKTLDVVRGSSIVNVSFGAQRTMRLRRKKAPSTKEDVAVAGTELEKEDAAVGAPRETQRVVLPHNSLFVLGPRTNQFWLHAIGADKRAAAERSEEEKAYEGMRISLTFRQIGTFLSADGKLIWGQGATKKTRNEARRVVVGDEEQTERMVRAFGVENRLAEGFDWGKTYGDGFDVLHFREEDEEGY</sequence>
<reference evidence="2" key="1">
    <citation type="journal article" date="2020" name="Stud. Mycol.">
        <title>101 Dothideomycetes genomes: a test case for predicting lifestyles and emergence of pathogens.</title>
        <authorList>
            <person name="Haridas S."/>
            <person name="Albert R."/>
            <person name="Binder M."/>
            <person name="Bloem J."/>
            <person name="Labutti K."/>
            <person name="Salamov A."/>
            <person name="Andreopoulos B."/>
            <person name="Baker S."/>
            <person name="Barry K."/>
            <person name="Bills G."/>
            <person name="Bluhm B."/>
            <person name="Cannon C."/>
            <person name="Castanera R."/>
            <person name="Culley D."/>
            <person name="Daum C."/>
            <person name="Ezra D."/>
            <person name="Gonzalez J."/>
            <person name="Henrissat B."/>
            <person name="Kuo A."/>
            <person name="Liang C."/>
            <person name="Lipzen A."/>
            <person name="Lutzoni F."/>
            <person name="Magnuson J."/>
            <person name="Mondo S."/>
            <person name="Nolan M."/>
            <person name="Ohm R."/>
            <person name="Pangilinan J."/>
            <person name="Park H.-J."/>
            <person name="Ramirez L."/>
            <person name="Alfaro M."/>
            <person name="Sun H."/>
            <person name="Tritt A."/>
            <person name="Yoshinaga Y."/>
            <person name="Zwiers L.-H."/>
            <person name="Turgeon B."/>
            <person name="Goodwin S."/>
            <person name="Spatafora J."/>
            <person name="Crous P."/>
            <person name="Grigoriev I."/>
        </authorList>
    </citation>
    <scope>NUCLEOTIDE SEQUENCE</scope>
    <source>
        <strain evidence="2">CBS 262.69</strain>
    </source>
</reference>
<organism evidence="2 3">
    <name type="scientific">Trichodelitschia bisporula</name>
    <dbReference type="NCBI Taxonomy" id="703511"/>
    <lineage>
        <taxon>Eukaryota</taxon>
        <taxon>Fungi</taxon>
        <taxon>Dikarya</taxon>
        <taxon>Ascomycota</taxon>
        <taxon>Pezizomycotina</taxon>
        <taxon>Dothideomycetes</taxon>
        <taxon>Dothideomycetes incertae sedis</taxon>
        <taxon>Phaeotrichales</taxon>
        <taxon>Phaeotrichaceae</taxon>
        <taxon>Trichodelitschia</taxon>
    </lineage>
</organism>